<reference evidence="2 3" key="1">
    <citation type="submission" date="2017-07" db="EMBL/GenBank/DDBJ databases">
        <title>Draft Genome Sequences of Select Purple Nonsulfur Bacteria.</title>
        <authorList>
            <person name="Lasarre B."/>
            <person name="Mckinlay J.B."/>
        </authorList>
    </citation>
    <scope>NUCLEOTIDE SEQUENCE [LARGE SCALE GENOMIC DNA]</scope>
    <source>
        <strain evidence="2 3">DSM 11907</strain>
    </source>
</reference>
<dbReference type="RefSeq" id="WP_111357937.1">
    <property type="nucleotide sequence ID" value="NZ_NHSK01000162.1"/>
</dbReference>
<organism evidence="2 3">
    <name type="scientific">Rhodoplanes elegans</name>
    <dbReference type="NCBI Taxonomy" id="29408"/>
    <lineage>
        <taxon>Bacteria</taxon>
        <taxon>Pseudomonadati</taxon>
        <taxon>Pseudomonadota</taxon>
        <taxon>Alphaproteobacteria</taxon>
        <taxon>Hyphomicrobiales</taxon>
        <taxon>Nitrobacteraceae</taxon>
        <taxon>Rhodoplanes</taxon>
    </lineage>
</organism>
<accession>A0A327KR25</accession>
<sequence>MIQTSRRDILTGLTALTAAGLLGGRAHAQTYPQRPIKIVVPYAAGGASDIVARLVAVPMGQDLGQSLYVDNRGGGASQIGTQAIASSAPDGYAIGVVDSAFTINPNLFAGKLPYDTVRDFTPISLLARTSLVLVVPASLPVSSVKELIALGKAKPGSLTMATAGIGTAVHLGCEQFRQEAGLDVVSVPYRGGGPAIMDLIAGKVDFNFSTIPAVLEQIRTGKLKALGVTTGRVSHLPDVPSMAEAGLPKVDAAPDFGLVGPAGLPPDILAKLAKAAQAAVRDAATRKRMEEIGYQPIGSTPAEYAAHIATMIDKWKHIIAVGNIKPE</sequence>
<dbReference type="PIRSF" id="PIRSF017082">
    <property type="entry name" value="YflP"/>
    <property type="match status" value="1"/>
</dbReference>
<dbReference type="AlphaFoldDB" id="A0A327KR25"/>
<dbReference type="PANTHER" id="PTHR42928:SF5">
    <property type="entry name" value="BLR1237 PROTEIN"/>
    <property type="match status" value="1"/>
</dbReference>
<evidence type="ECO:0000313" key="2">
    <source>
        <dbReference type="EMBL" id="RAI37788.1"/>
    </source>
</evidence>
<dbReference type="PANTHER" id="PTHR42928">
    <property type="entry name" value="TRICARBOXYLATE-BINDING PROTEIN"/>
    <property type="match status" value="1"/>
</dbReference>
<dbReference type="Pfam" id="PF03401">
    <property type="entry name" value="TctC"/>
    <property type="match status" value="1"/>
</dbReference>
<comment type="caution">
    <text evidence="2">The sequence shown here is derived from an EMBL/GenBank/DDBJ whole genome shotgun (WGS) entry which is preliminary data.</text>
</comment>
<evidence type="ECO:0000313" key="3">
    <source>
        <dbReference type="Proteomes" id="UP000248863"/>
    </source>
</evidence>
<dbReference type="CDD" id="cd13578">
    <property type="entry name" value="PBP2_Bug27"/>
    <property type="match status" value="1"/>
</dbReference>
<dbReference type="Gene3D" id="3.40.190.10">
    <property type="entry name" value="Periplasmic binding protein-like II"/>
    <property type="match status" value="1"/>
</dbReference>
<evidence type="ECO:0008006" key="4">
    <source>
        <dbReference type="Google" id="ProtNLM"/>
    </source>
</evidence>
<name>A0A327KR25_9BRAD</name>
<comment type="similarity">
    <text evidence="1">Belongs to the UPF0065 (bug) family.</text>
</comment>
<dbReference type="SUPFAM" id="SSF53850">
    <property type="entry name" value="Periplasmic binding protein-like II"/>
    <property type="match status" value="1"/>
</dbReference>
<evidence type="ECO:0000256" key="1">
    <source>
        <dbReference type="ARBA" id="ARBA00006987"/>
    </source>
</evidence>
<protein>
    <recommendedName>
        <fullName evidence="4">LacI family transcriptional regulator</fullName>
    </recommendedName>
</protein>
<dbReference type="InterPro" id="IPR005064">
    <property type="entry name" value="BUG"/>
</dbReference>
<dbReference type="OrthoDB" id="7957013at2"/>
<dbReference type="Proteomes" id="UP000248863">
    <property type="component" value="Unassembled WGS sequence"/>
</dbReference>
<dbReference type="Gene3D" id="3.40.190.150">
    <property type="entry name" value="Bordetella uptake gene, domain 1"/>
    <property type="match status" value="1"/>
</dbReference>
<dbReference type="PROSITE" id="PS51318">
    <property type="entry name" value="TAT"/>
    <property type="match status" value="1"/>
</dbReference>
<gene>
    <name evidence="2" type="ORF">CH338_14895</name>
</gene>
<proteinExistence type="inferred from homology"/>
<dbReference type="EMBL" id="NPEU01000162">
    <property type="protein sequence ID" value="RAI37788.1"/>
    <property type="molecule type" value="Genomic_DNA"/>
</dbReference>
<dbReference type="InterPro" id="IPR006311">
    <property type="entry name" value="TAT_signal"/>
</dbReference>
<dbReference type="InterPro" id="IPR042100">
    <property type="entry name" value="Bug_dom1"/>
</dbReference>
<keyword evidence="3" id="KW-1185">Reference proteome</keyword>